<gene>
    <name evidence="2" type="ORF">FWJ32_04675</name>
</gene>
<dbReference type="PROSITE" id="PS51482">
    <property type="entry name" value="DEGV"/>
    <property type="match status" value="1"/>
</dbReference>
<dbReference type="Gene3D" id="3.30.1180.10">
    <property type="match status" value="1"/>
</dbReference>
<dbReference type="Gene3D" id="3.40.50.10170">
    <property type="match status" value="1"/>
</dbReference>
<sequence>MGICIVTDSCSDLPKWVIDKYKIVVAPLTVHFGDMSYRDGVDISSAEFYEILSNTKVMPTTSMVTPGYFKELFNGLINRYDSIIGLFFSSKLSGTYNSAVTAKGEFPDADITVIDTLNATLGQGLIVLKAARMAEEGASKDEIIGEVHRMMANIKYALVFSDLGYLHRGGRLSTAQTVVGNILNIKPILGIEDGEIKVIERVRGKKKAFKWIVDYIKSFNVDLSSKTIGINHSNSPEDADELEKIIKENFSVGEIIKSQAGAVIGTHAGPDAVGIYFERE</sequence>
<dbReference type="PANTHER" id="PTHR33434:SF2">
    <property type="entry name" value="FATTY ACID-BINDING PROTEIN TM_1468"/>
    <property type="match status" value="1"/>
</dbReference>
<dbReference type="Pfam" id="PF02645">
    <property type="entry name" value="DegV"/>
    <property type="match status" value="1"/>
</dbReference>
<dbReference type="InterPro" id="IPR043168">
    <property type="entry name" value="DegV_C"/>
</dbReference>
<dbReference type="InterPro" id="IPR003797">
    <property type="entry name" value="DegV"/>
</dbReference>
<dbReference type="NCBIfam" id="TIGR00762">
    <property type="entry name" value="DegV"/>
    <property type="match status" value="1"/>
</dbReference>
<reference evidence="2 3" key="1">
    <citation type="submission" date="2019-08" db="EMBL/GenBank/DDBJ databases">
        <title>Calorimonas adulescens gen. nov., sp. nov., an anaerobic thermophilic bacterium from Sakhalin hot spring.</title>
        <authorList>
            <person name="Khomyakova M.A."/>
            <person name="Merkel A.Y."/>
            <person name="Novikov A."/>
            <person name="Bonch-Osmolovskaya E.A."/>
            <person name="Slobodkin A.I."/>
        </authorList>
    </citation>
    <scope>NUCLEOTIDE SEQUENCE [LARGE SCALE GENOMIC DNA]</scope>
    <source>
        <strain evidence="2 3">A05MB</strain>
    </source>
</reference>
<dbReference type="Proteomes" id="UP000322976">
    <property type="component" value="Unassembled WGS sequence"/>
</dbReference>
<dbReference type="InterPro" id="IPR050270">
    <property type="entry name" value="DegV_domain_contain"/>
</dbReference>
<organism evidence="2 3">
    <name type="scientific">Calorimonas adulescens</name>
    <dbReference type="NCBI Taxonomy" id="2606906"/>
    <lineage>
        <taxon>Bacteria</taxon>
        <taxon>Bacillati</taxon>
        <taxon>Bacillota</taxon>
        <taxon>Clostridia</taxon>
        <taxon>Thermoanaerobacterales</taxon>
        <taxon>Thermoanaerobacteraceae</taxon>
        <taxon>Calorimonas</taxon>
    </lineage>
</organism>
<dbReference type="RefSeq" id="WP_149544815.1">
    <property type="nucleotide sequence ID" value="NZ_VTPS01000005.1"/>
</dbReference>
<protein>
    <submittedName>
        <fullName evidence="2">DegV family protein</fullName>
    </submittedName>
</protein>
<evidence type="ECO:0000256" key="1">
    <source>
        <dbReference type="ARBA" id="ARBA00023121"/>
    </source>
</evidence>
<dbReference type="PANTHER" id="PTHR33434">
    <property type="entry name" value="DEGV DOMAIN-CONTAINING PROTEIN DR_1986-RELATED"/>
    <property type="match status" value="1"/>
</dbReference>
<dbReference type="GO" id="GO:0008289">
    <property type="term" value="F:lipid binding"/>
    <property type="evidence" value="ECO:0007669"/>
    <property type="project" value="UniProtKB-KW"/>
</dbReference>
<comment type="caution">
    <text evidence="2">The sequence shown here is derived from an EMBL/GenBank/DDBJ whole genome shotgun (WGS) entry which is preliminary data.</text>
</comment>
<dbReference type="SUPFAM" id="SSF82549">
    <property type="entry name" value="DAK1/DegV-like"/>
    <property type="match status" value="1"/>
</dbReference>
<keyword evidence="1" id="KW-0446">Lipid-binding</keyword>
<evidence type="ECO:0000313" key="3">
    <source>
        <dbReference type="Proteomes" id="UP000322976"/>
    </source>
</evidence>
<proteinExistence type="predicted"/>
<dbReference type="EMBL" id="VTPS01000005">
    <property type="protein sequence ID" value="TZE82576.1"/>
    <property type="molecule type" value="Genomic_DNA"/>
</dbReference>
<evidence type="ECO:0000313" key="2">
    <source>
        <dbReference type="EMBL" id="TZE82576.1"/>
    </source>
</evidence>
<accession>A0A5D8QFH2</accession>
<name>A0A5D8QFH2_9THEO</name>
<dbReference type="AlphaFoldDB" id="A0A5D8QFH2"/>
<keyword evidence="3" id="KW-1185">Reference proteome</keyword>